<evidence type="ECO:0000313" key="7">
    <source>
        <dbReference type="EMBL" id="TGG75551.1"/>
    </source>
</evidence>
<dbReference type="InterPro" id="IPR051784">
    <property type="entry name" value="Nod_factor_ABC_transporter"/>
</dbReference>
<feature type="transmembrane region" description="Helical" evidence="6">
    <location>
        <begin position="58"/>
        <end position="75"/>
    </location>
</feature>
<dbReference type="Proteomes" id="UP000298111">
    <property type="component" value="Unassembled WGS sequence"/>
</dbReference>
<evidence type="ECO:0000256" key="3">
    <source>
        <dbReference type="ARBA" id="ARBA00022989"/>
    </source>
</evidence>
<evidence type="ECO:0000256" key="4">
    <source>
        <dbReference type="ARBA" id="ARBA00023136"/>
    </source>
</evidence>
<dbReference type="InterPro" id="IPR047817">
    <property type="entry name" value="ABC2_TM_bact-type"/>
</dbReference>
<dbReference type="EMBL" id="RCIY01000114">
    <property type="protein sequence ID" value="TGG75551.1"/>
    <property type="molecule type" value="Genomic_DNA"/>
</dbReference>
<dbReference type="GeneID" id="75181578"/>
<dbReference type="PRINTS" id="PR00164">
    <property type="entry name" value="ABC2TRNSPORT"/>
</dbReference>
<dbReference type="RefSeq" id="WP_016469535.1">
    <property type="nucleotide sequence ID" value="NZ_BBQG01000021.1"/>
</dbReference>
<dbReference type="AlphaFoldDB" id="A0A6C1C797"/>
<dbReference type="GO" id="GO:0140359">
    <property type="term" value="F:ABC-type transporter activity"/>
    <property type="evidence" value="ECO:0007669"/>
    <property type="project" value="InterPro"/>
</dbReference>
<dbReference type="GO" id="GO:0046677">
    <property type="term" value="P:response to antibiotic"/>
    <property type="evidence" value="ECO:0007669"/>
    <property type="project" value="UniProtKB-KW"/>
</dbReference>
<dbReference type="GO" id="GO:0043190">
    <property type="term" value="C:ATP-binding cassette (ABC) transporter complex"/>
    <property type="evidence" value="ECO:0007669"/>
    <property type="project" value="InterPro"/>
</dbReference>
<comment type="subcellular location">
    <subcellularLocation>
        <location evidence="6">Cell membrane</location>
        <topology evidence="6">Multi-pass membrane protein</topology>
    </subcellularLocation>
    <subcellularLocation>
        <location evidence="1">Membrane</location>
        <topology evidence="1">Multi-pass membrane protein</topology>
    </subcellularLocation>
</comment>
<feature type="transmembrane region" description="Helical" evidence="6">
    <location>
        <begin position="172"/>
        <end position="195"/>
    </location>
</feature>
<feature type="transmembrane region" description="Helical" evidence="6">
    <location>
        <begin position="138"/>
        <end position="166"/>
    </location>
</feature>
<dbReference type="PANTHER" id="PTHR43229">
    <property type="entry name" value="NODULATION PROTEIN J"/>
    <property type="match status" value="1"/>
</dbReference>
<organism evidence="7 8">
    <name type="scientific">Streptomyces albus</name>
    <dbReference type="NCBI Taxonomy" id="1888"/>
    <lineage>
        <taxon>Bacteria</taxon>
        <taxon>Bacillati</taxon>
        <taxon>Actinomycetota</taxon>
        <taxon>Actinomycetes</taxon>
        <taxon>Kitasatosporales</taxon>
        <taxon>Streptomycetaceae</taxon>
        <taxon>Streptomyces</taxon>
    </lineage>
</organism>
<dbReference type="PANTHER" id="PTHR43229:SF2">
    <property type="entry name" value="NODULATION PROTEIN J"/>
    <property type="match status" value="1"/>
</dbReference>
<keyword evidence="4 6" id="KW-0472">Membrane</keyword>
<dbReference type="Pfam" id="PF01061">
    <property type="entry name" value="ABC2_membrane"/>
    <property type="match status" value="1"/>
</dbReference>
<keyword evidence="6" id="KW-1003">Cell membrane</keyword>
<accession>A0A6C1C797</accession>
<keyword evidence="6" id="KW-0813">Transport</keyword>
<feature type="transmembrane region" description="Helical" evidence="6">
    <location>
        <begin position="95"/>
        <end position="117"/>
    </location>
</feature>
<comment type="caution">
    <text evidence="7">The sequence shown here is derived from an EMBL/GenBank/DDBJ whole genome shotgun (WGS) entry which is preliminary data.</text>
</comment>
<keyword evidence="5" id="KW-0046">Antibiotic resistance</keyword>
<keyword evidence="2 6" id="KW-0812">Transmembrane</keyword>
<evidence type="ECO:0000256" key="2">
    <source>
        <dbReference type="ARBA" id="ARBA00022692"/>
    </source>
</evidence>
<proteinExistence type="inferred from homology"/>
<protein>
    <recommendedName>
        <fullName evidence="6">Transport permease protein</fullName>
    </recommendedName>
</protein>
<dbReference type="InterPro" id="IPR013525">
    <property type="entry name" value="ABC2_TM"/>
</dbReference>
<evidence type="ECO:0000256" key="1">
    <source>
        <dbReference type="ARBA" id="ARBA00004141"/>
    </source>
</evidence>
<keyword evidence="3 6" id="KW-1133">Transmembrane helix</keyword>
<evidence type="ECO:0000256" key="6">
    <source>
        <dbReference type="RuleBase" id="RU361157"/>
    </source>
</evidence>
<dbReference type="PIRSF" id="PIRSF006648">
    <property type="entry name" value="DrrB"/>
    <property type="match status" value="1"/>
</dbReference>
<name>A0A6C1C797_9ACTN</name>
<feature type="transmembrane region" description="Helical" evidence="6">
    <location>
        <begin position="273"/>
        <end position="292"/>
    </location>
</feature>
<dbReference type="InterPro" id="IPR000412">
    <property type="entry name" value="ABC_2_transport"/>
</dbReference>
<evidence type="ECO:0000313" key="8">
    <source>
        <dbReference type="Proteomes" id="UP000298111"/>
    </source>
</evidence>
<reference evidence="7 8" key="1">
    <citation type="submission" date="2018-10" db="EMBL/GenBank/DDBJ databases">
        <title>Isolation of pseudouridimycin from Streptomyces albus DSM 40763.</title>
        <authorList>
            <person name="Rosenqvist P."/>
            <person name="Metsae-Ketelae M."/>
            <person name="Virta P."/>
        </authorList>
    </citation>
    <scope>NUCLEOTIDE SEQUENCE [LARGE SCALE GENOMIC DNA]</scope>
    <source>
        <strain evidence="7 8">DSM 40763</strain>
    </source>
</reference>
<comment type="similarity">
    <text evidence="6">Belongs to the ABC-2 integral membrane protein family.</text>
</comment>
<dbReference type="PROSITE" id="PS51012">
    <property type="entry name" value="ABC_TM2"/>
    <property type="match status" value="1"/>
</dbReference>
<evidence type="ECO:0000256" key="5">
    <source>
        <dbReference type="ARBA" id="ARBA00023251"/>
    </source>
</evidence>
<sequence length="299" mass="31243">MSAVEATAPEAVTGRPGAVAAPYDGGGRARGPGGVRRELRAVRVLWHREMVRLLRTKVQIVMGLVTPVMFLLVMGTGLESMGAVAGDAFAQFRGYLFPGVLVMATQAPALAVGLSVVMDRQTGMLRQAMVAPVRRVSLLLGLSLGGATCGAVYGALVLAISGAVGIAYHPLLLVALLEVAVIALLFTAGGMLAAVTIQRIQTFQVLMGLALMPLMFLSGAMFSPTGLPRWLGIVVHLNPLTYAVDAVRRTLPGELDMGGYAGSPQIVGWTPPVAVEVCFVAVLAVGMLVVAARRFSRRG</sequence>
<feature type="transmembrane region" description="Helical" evidence="6">
    <location>
        <begin position="202"/>
        <end position="222"/>
    </location>
</feature>
<gene>
    <name evidence="7" type="ORF">D8771_31505</name>
</gene>